<dbReference type="FunFam" id="3.40.50.720:FF:000446">
    <property type="entry name" value="Short chain dehydrogenase"/>
    <property type="match status" value="1"/>
</dbReference>
<dbReference type="InterPro" id="IPR020904">
    <property type="entry name" value="Sc_DH/Rdtase_CS"/>
</dbReference>
<dbReference type="AlphaFoldDB" id="A0A382BMY9"/>
<dbReference type="InterPro" id="IPR051687">
    <property type="entry name" value="Peroxisomal_Beta-Oxidation"/>
</dbReference>
<dbReference type="PRINTS" id="PR00080">
    <property type="entry name" value="SDRFAMILY"/>
</dbReference>
<evidence type="ECO:0000313" key="4">
    <source>
        <dbReference type="EMBL" id="SVB15206.1"/>
    </source>
</evidence>
<reference evidence="4" key="1">
    <citation type="submission" date="2018-05" db="EMBL/GenBank/DDBJ databases">
        <authorList>
            <person name="Lanie J.A."/>
            <person name="Ng W.-L."/>
            <person name="Kazmierczak K.M."/>
            <person name="Andrzejewski T.M."/>
            <person name="Davidsen T.M."/>
            <person name="Wayne K.J."/>
            <person name="Tettelin H."/>
            <person name="Glass J.I."/>
            <person name="Rusch D."/>
            <person name="Podicherti R."/>
            <person name="Tsui H.-C.T."/>
            <person name="Winkler M.E."/>
        </authorList>
    </citation>
    <scope>NUCLEOTIDE SEQUENCE</scope>
</reference>
<sequence>MAGLCEGRVAIVTGAGRGVGRQHALQLSKAGAKIIVNDLGAAVDGSGTDVSLAQQVTDEIKASGGEAVVNGDDVSSFDGAKNMVDMAINTFGKLDIVVNNAGILRDRMLVNMTEDEWDAVIAVHLKGTFAPSRHAASYWRAMSKQNGDGKPTMGRIINTTSTSGIYGNIGQTNYGAAKAGIAAFTIIAARELSRIGVTVNAVSPSAYTRMTDNLREYTEEEIQIRDPSWVSPTVVYLASTEAQDITGRVIEAGAGQVAVCEGWRRGAEIGQMDDPDTLGPKIREMIGKVRKNSGMDGLERD</sequence>
<dbReference type="SUPFAM" id="SSF51735">
    <property type="entry name" value="NAD(P)-binding Rossmann-fold domains"/>
    <property type="match status" value="1"/>
</dbReference>
<name>A0A382BMY9_9ZZZZ</name>
<dbReference type="GO" id="GO:0016491">
    <property type="term" value="F:oxidoreductase activity"/>
    <property type="evidence" value="ECO:0007669"/>
    <property type="project" value="UniProtKB-KW"/>
</dbReference>
<accession>A0A382BMY9</accession>
<dbReference type="InterPro" id="IPR057326">
    <property type="entry name" value="KR_dom"/>
</dbReference>
<evidence type="ECO:0000256" key="1">
    <source>
        <dbReference type="ARBA" id="ARBA00006484"/>
    </source>
</evidence>
<dbReference type="InterPro" id="IPR002347">
    <property type="entry name" value="SDR_fam"/>
</dbReference>
<dbReference type="Pfam" id="PF00106">
    <property type="entry name" value="adh_short"/>
    <property type="match status" value="1"/>
</dbReference>
<dbReference type="PRINTS" id="PR00081">
    <property type="entry name" value="GDHRDH"/>
</dbReference>
<proteinExistence type="inferred from homology"/>
<keyword evidence="2" id="KW-0560">Oxidoreductase</keyword>
<gene>
    <name evidence="4" type="ORF">METZ01_LOCUS168060</name>
</gene>
<dbReference type="Gene3D" id="3.40.50.720">
    <property type="entry name" value="NAD(P)-binding Rossmann-like Domain"/>
    <property type="match status" value="1"/>
</dbReference>
<dbReference type="EMBL" id="UINC01030581">
    <property type="protein sequence ID" value="SVB15206.1"/>
    <property type="molecule type" value="Genomic_DNA"/>
</dbReference>
<organism evidence="4">
    <name type="scientific">marine metagenome</name>
    <dbReference type="NCBI Taxonomy" id="408172"/>
    <lineage>
        <taxon>unclassified sequences</taxon>
        <taxon>metagenomes</taxon>
        <taxon>ecological metagenomes</taxon>
    </lineage>
</organism>
<evidence type="ECO:0000259" key="3">
    <source>
        <dbReference type="SMART" id="SM00822"/>
    </source>
</evidence>
<dbReference type="PANTHER" id="PTHR45024">
    <property type="entry name" value="DEHYDROGENASES, SHORT CHAIN"/>
    <property type="match status" value="1"/>
</dbReference>
<feature type="domain" description="Ketoreductase" evidence="3">
    <location>
        <begin position="8"/>
        <end position="213"/>
    </location>
</feature>
<dbReference type="InterPro" id="IPR036291">
    <property type="entry name" value="NAD(P)-bd_dom_sf"/>
</dbReference>
<dbReference type="SMART" id="SM00822">
    <property type="entry name" value="PKS_KR"/>
    <property type="match status" value="1"/>
</dbReference>
<comment type="similarity">
    <text evidence="1">Belongs to the short-chain dehydrogenases/reductases (SDR) family.</text>
</comment>
<dbReference type="PROSITE" id="PS00061">
    <property type="entry name" value="ADH_SHORT"/>
    <property type="match status" value="1"/>
</dbReference>
<evidence type="ECO:0000256" key="2">
    <source>
        <dbReference type="ARBA" id="ARBA00023002"/>
    </source>
</evidence>
<protein>
    <recommendedName>
        <fullName evidence="3">Ketoreductase domain-containing protein</fullName>
    </recommendedName>
</protein>
<dbReference type="PANTHER" id="PTHR45024:SF2">
    <property type="entry name" value="SCP2 DOMAIN-CONTAINING PROTEIN"/>
    <property type="match status" value="1"/>
</dbReference>